<keyword evidence="2" id="KW-1185">Reference proteome</keyword>
<name>A0ACC0BTZ8_CATRO</name>
<gene>
    <name evidence="1" type="ORF">M9H77_07018</name>
</gene>
<organism evidence="1 2">
    <name type="scientific">Catharanthus roseus</name>
    <name type="common">Madagascar periwinkle</name>
    <name type="synonym">Vinca rosea</name>
    <dbReference type="NCBI Taxonomy" id="4058"/>
    <lineage>
        <taxon>Eukaryota</taxon>
        <taxon>Viridiplantae</taxon>
        <taxon>Streptophyta</taxon>
        <taxon>Embryophyta</taxon>
        <taxon>Tracheophyta</taxon>
        <taxon>Spermatophyta</taxon>
        <taxon>Magnoliopsida</taxon>
        <taxon>eudicotyledons</taxon>
        <taxon>Gunneridae</taxon>
        <taxon>Pentapetalae</taxon>
        <taxon>asterids</taxon>
        <taxon>lamiids</taxon>
        <taxon>Gentianales</taxon>
        <taxon>Apocynaceae</taxon>
        <taxon>Rauvolfioideae</taxon>
        <taxon>Vinceae</taxon>
        <taxon>Catharanthinae</taxon>
        <taxon>Catharanthus</taxon>
    </lineage>
</organism>
<evidence type="ECO:0000313" key="1">
    <source>
        <dbReference type="EMBL" id="KAI5676068.1"/>
    </source>
</evidence>
<proteinExistence type="predicted"/>
<protein>
    <submittedName>
        <fullName evidence="1">Uncharacterized protein</fullName>
    </submittedName>
</protein>
<accession>A0ACC0BTZ8</accession>
<dbReference type="EMBL" id="CM044702">
    <property type="protein sequence ID" value="KAI5676068.1"/>
    <property type="molecule type" value="Genomic_DNA"/>
</dbReference>
<comment type="caution">
    <text evidence="1">The sequence shown here is derived from an EMBL/GenBank/DDBJ whole genome shotgun (WGS) entry which is preliminary data.</text>
</comment>
<evidence type="ECO:0000313" key="2">
    <source>
        <dbReference type="Proteomes" id="UP001060085"/>
    </source>
</evidence>
<sequence length="218" mass="25174">MFQIGPQKAPRPDGQIPILFQKYWEFMQGPVWRFVQMSLEKRSFPKDLNQSKSWRPHEVGGLGVTWLRLLNEAYMAKLGWKLMHSNALWSKLMRGKYRDLGQHLQGSQVKVASHIFGNVRKDFLFYPQIGKVKKLKIYCMDHSLVQGRRRSKIMMEIWIMAHMENALKTKLEVLEKSIPTVDGSPGPTIAIASGRKRFGSQYPIASGRVWEGNDLCNI</sequence>
<reference evidence="2" key="1">
    <citation type="journal article" date="2023" name="Nat. Plants">
        <title>Single-cell RNA sequencing provides a high-resolution roadmap for understanding the multicellular compartmentation of specialized metabolism.</title>
        <authorList>
            <person name="Sun S."/>
            <person name="Shen X."/>
            <person name="Li Y."/>
            <person name="Li Y."/>
            <person name="Wang S."/>
            <person name="Li R."/>
            <person name="Zhang H."/>
            <person name="Shen G."/>
            <person name="Guo B."/>
            <person name="Wei J."/>
            <person name="Xu J."/>
            <person name="St-Pierre B."/>
            <person name="Chen S."/>
            <person name="Sun C."/>
        </authorList>
    </citation>
    <scope>NUCLEOTIDE SEQUENCE [LARGE SCALE GENOMIC DNA]</scope>
</reference>
<dbReference type="Proteomes" id="UP001060085">
    <property type="component" value="Linkage Group LG02"/>
</dbReference>